<dbReference type="AlphaFoldDB" id="A0AAV4IDC7"/>
<feature type="region of interest" description="Disordered" evidence="1">
    <location>
        <begin position="53"/>
        <end position="79"/>
    </location>
</feature>
<gene>
    <name evidence="2" type="ORF">ElyMa_002991400</name>
</gene>
<organism evidence="2 3">
    <name type="scientific">Elysia marginata</name>
    <dbReference type="NCBI Taxonomy" id="1093978"/>
    <lineage>
        <taxon>Eukaryota</taxon>
        <taxon>Metazoa</taxon>
        <taxon>Spiralia</taxon>
        <taxon>Lophotrochozoa</taxon>
        <taxon>Mollusca</taxon>
        <taxon>Gastropoda</taxon>
        <taxon>Heterobranchia</taxon>
        <taxon>Euthyneura</taxon>
        <taxon>Panpulmonata</taxon>
        <taxon>Sacoglossa</taxon>
        <taxon>Placobranchoidea</taxon>
        <taxon>Plakobranchidae</taxon>
        <taxon>Elysia</taxon>
    </lineage>
</organism>
<name>A0AAV4IDC7_9GAST</name>
<evidence type="ECO:0000313" key="3">
    <source>
        <dbReference type="Proteomes" id="UP000762676"/>
    </source>
</evidence>
<protein>
    <submittedName>
        <fullName evidence="2">Uncharacterized protein</fullName>
    </submittedName>
</protein>
<dbReference type="Proteomes" id="UP000762676">
    <property type="component" value="Unassembled WGS sequence"/>
</dbReference>
<evidence type="ECO:0000313" key="2">
    <source>
        <dbReference type="EMBL" id="GFS07522.1"/>
    </source>
</evidence>
<reference evidence="2 3" key="1">
    <citation type="journal article" date="2021" name="Elife">
        <title>Chloroplast acquisition without the gene transfer in kleptoplastic sea slugs, Plakobranchus ocellatus.</title>
        <authorList>
            <person name="Maeda T."/>
            <person name="Takahashi S."/>
            <person name="Yoshida T."/>
            <person name="Shimamura S."/>
            <person name="Takaki Y."/>
            <person name="Nagai Y."/>
            <person name="Toyoda A."/>
            <person name="Suzuki Y."/>
            <person name="Arimoto A."/>
            <person name="Ishii H."/>
            <person name="Satoh N."/>
            <person name="Nishiyama T."/>
            <person name="Hasebe M."/>
            <person name="Maruyama T."/>
            <person name="Minagawa J."/>
            <person name="Obokata J."/>
            <person name="Shigenobu S."/>
        </authorList>
    </citation>
    <scope>NUCLEOTIDE SEQUENCE [LARGE SCALE GENOMIC DNA]</scope>
</reference>
<sequence>MQSERAVRWDGVLNGVPIMRLAQISGYLALQQISMFVRENIATRVADRVKQLAGNMNRQAKHREERKTYSQDEDEQEDW</sequence>
<evidence type="ECO:0000256" key="1">
    <source>
        <dbReference type="SAM" id="MobiDB-lite"/>
    </source>
</evidence>
<keyword evidence="3" id="KW-1185">Reference proteome</keyword>
<accession>A0AAV4IDC7</accession>
<proteinExistence type="predicted"/>
<comment type="caution">
    <text evidence="2">The sequence shown here is derived from an EMBL/GenBank/DDBJ whole genome shotgun (WGS) entry which is preliminary data.</text>
</comment>
<dbReference type="EMBL" id="BMAT01006168">
    <property type="protein sequence ID" value="GFS07522.1"/>
    <property type="molecule type" value="Genomic_DNA"/>
</dbReference>